<dbReference type="Gene3D" id="1.25.40.90">
    <property type="match status" value="1"/>
</dbReference>
<dbReference type="PROSITE" id="PS50179">
    <property type="entry name" value="VHS"/>
    <property type="match status" value="1"/>
</dbReference>
<evidence type="ECO:0000256" key="5">
    <source>
        <dbReference type="ARBA" id="ARBA00023136"/>
    </source>
</evidence>
<feature type="region of interest" description="Disordered" evidence="6">
    <location>
        <begin position="457"/>
        <end position="634"/>
    </location>
</feature>
<dbReference type="GO" id="GO:0016020">
    <property type="term" value="C:membrane"/>
    <property type="evidence" value="ECO:0007669"/>
    <property type="project" value="UniProtKB-SubCell"/>
</dbReference>
<accession>A0A161XUF8</accession>
<organism evidence="9">
    <name type="scientific">Daucus carota subsp. sativus</name>
    <name type="common">Carrot</name>
    <dbReference type="NCBI Taxonomy" id="79200"/>
    <lineage>
        <taxon>Eukaryota</taxon>
        <taxon>Viridiplantae</taxon>
        <taxon>Streptophyta</taxon>
        <taxon>Embryophyta</taxon>
        <taxon>Tracheophyta</taxon>
        <taxon>Spermatophyta</taxon>
        <taxon>Magnoliopsida</taxon>
        <taxon>eudicotyledons</taxon>
        <taxon>Gunneridae</taxon>
        <taxon>Pentapetalae</taxon>
        <taxon>asterids</taxon>
        <taxon>campanulids</taxon>
        <taxon>Apiales</taxon>
        <taxon>Apiaceae</taxon>
        <taxon>Apioideae</taxon>
        <taxon>Scandiceae</taxon>
        <taxon>Daucinae</taxon>
        <taxon>Daucus</taxon>
        <taxon>Daucus sect. Daucus</taxon>
    </lineage>
</organism>
<dbReference type="OMA" id="CDKVTTN"/>
<comment type="similarity">
    <text evidence="2">Belongs to the TOM1 family.</text>
</comment>
<dbReference type="InterPro" id="IPR004152">
    <property type="entry name" value="GAT_dom"/>
</dbReference>
<feature type="region of interest" description="Disordered" evidence="6">
    <location>
        <begin position="292"/>
        <end position="377"/>
    </location>
</feature>
<proteinExistence type="inferred from homology"/>
<dbReference type="OrthoDB" id="2018246at2759"/>
<dbReference type="SUPFAM" id="SSF89009">
    <property type="entry name" value="GAT-like domain"/>
    <property type="match status" value="1"/>
</dbReference>
<comment type="subcellular location">
    <subcellularLocation>
        <location evidence="1">Membrane</location>
        <topology evidence="1">Peripheral membrane protein</topology>
    </subcellularLocation>
</comment>
<feature type="compositionally biased region" description="Polar residues" evidence="6">
    <location>
        <begin position="353"/>
        <end position="376"/>
    </location>
</feature>
<dbReference type="CDD" id="cd03561">
    <property type="entry name" value="VHS"/>
    <property type="match status" value="1"/>
</dbReference>
<keyword evidence="3" id="KW-0813">Transport</keyword>
<dbReference type="InterPro" id="IPR002014">
    <property type="entry name" value="VHS_dom"/>
</dbReference>
<dbReference type="GO" id="GO:0005737">
    <property type="term" value="C:cytoplasm"/>
    <property type="evidence" value="ECO:0007669"/>
    <property type="project" value="UniProtKB-ARBA"/>
</dbReference>
<evidence type="ECO:0000259" key="8">
    <source>
        <dbReference type="PROSITE" id="PS50909"/>
    </source>
</evidence>
<feature type="compositionally biased region" description="Low complexity" evidence="6">
    <location>
        <begin position="315"/>
        <end position="326"/>
    </location>
</feature>
<feature type="compositionally biased region" description="Polar residues" evidence="6">
    <location>
        <begin position="417"/>
        <end position="440"/>
    </location>
</feature>
<dbReference type="InterPro" id="IPR008942">
    <property type="entry name" value="ENTH_VHS"/>
</dbReference>
<reference evidence="9" key="1">
    <citation type="journal article" date="2016" name="Nat. Genet.">
        <title>A high-quality carrot genome assembly provides new insights into carotenoid accumulation and asterid genome evolution.</title>
        <authorList>
            <person name="Iorizzo M."/>
            <person name="Ellison S."/>
            <person name="Senalik D."/>
            <person name="Zeng P."/>
            <person name="Satapoomin P."/>
            <person name="Huang J."/>
            <person name="Bowman M."/>
            <person name="Iovene M."/>
            <person name="Sanseverino W."/>
            <person name="Cavagnaro P."/>
            <person name="Yildiz M."/>
            <person name="Macko-Podgorni A."/>
            <person name="Moranska E."/>
            <person name="Grzebelus E."/>
            <person name="Grzebelus D."/>
            <person name="Ashrafi H."/>
            <person name="Zheng Z."/>
            <person name="Cheng S."/>
            <person name="Spooner D."/>
            <person name="Van Deynze A."/>
            <person name="Simon P."/>
        </authorList>
    </citation>
    <scope>NUCLEOTIDE SEQUENCE [LARGE SCALE GENOMIC DNA]</scope>
    <source>
        <tissue evidence="9">Leaf</tissue>
    </source>
</reference>
<evidence type="ECO:0000256" key="2">
    <source>
        <dbReference type="ARBA" id="ARBA00007708"/>
    </source>
</evidence>
<name>A0A161XUF8_DAUCS</name>
<keyword evidence="4" id="KW-0653">Protein transport</keyword>
<feature type="compositionally biased region" description="Polar residues" evidence="6">
    <location>
        <begin position="652"/>
        <end position="680"/>
    </location>
</feature>
<dbReference type="Pfam" id="PF03127">
    <property type="entry name" value="GAT"/>
    <property type="match status" value="1"/>
</dbReference>
<evidence type="ECO:0000256" key="4">
    <source>
        <dbReference type="ARBA" id="ARBA00022927"/>
    </source>
</evidence>
<sequence length="725" mass="78998">MMMYPSAASSSSANSASVRVEKATSEFLNGPDWTLNIDICDAINLNHWLAKDIVKALKKRLQHKNSHVHLLALTLLETMVKNCGDPVHSQIVERNILQDMIKIVKKKTNMSVREKILVLLDSWQQAFGGAGGRYPQYYWAYEELRRGGVEFPQRASDSALIFTPPVTHSTVGHAHAGYGMPSNSSTRLDEAMASEIETLSLSSINSMQEVLDLLSAMLQAVDPNDRMAIKDEVIVDLVERCRSNHKKLMQMLTTTSDEELLAKGLELNDCIQNELAKHDAIAAGLPLPAQVMSPKPQLTEVPSSSLKVDDGKKFSSSPPAAPSAPSTVVINAAAEEEEEEDEFAQLARRHSKTQSATSQSTFAGASETEPSLSNALVVSDPPVPVKTTKEQDMIDFLSLALSTTDTPPPAPDSSTTQNMQQAPVSPNGQGSPYAPQTYTGNQGKVAFSSYVAPWAQPQPQIQQQAQLHQQPLPQQQPPSQAQGQPRQAQYQPQVQSPQFSSGYPTGQTQQPQFQSSQFSPGYPLGQPQYQAQAQSPQFSPGYPPGQGQPQQAQYQTHSQPQQPQYQTHSQPQQPQYQTHGQPQQPQFQTQRQPQQTQFQTQGKPQQPQAQSSQYSSAYPPPPWAATPGYYTNPRQQVNTTAYRPMQGAGSLQHVNSANGSNIARDGQSSLGPTGNASAGGQKTFVPTYRLFEDLNVLGNGDGRSKTNNTSPSLSGTTQSMGGGWK</sequence>
<dbReference type="Gene3D" id="1.20.58.160">
    <property type="match status" value="1"/>
</dbReference>
<dbReference type="InterPro" id="IPR044836">
    <property type="entry name" value="TOL_plant"/>
</dbReference>
<dbReference type="EMBL" id="LNRQ01000005">
    <property type="protein sequence ID" value="KZM95416.1"/>
    <property type="molecule type" value="Genomic_DNA"/>
</dbReference>
<evidence type="ECO:0000259" key="7">
    <source>
        <dbReference type="PROSITE" id="PS50179"/>
    </source>
</evidence>
<evidence type="ECO:0000256" key="6">
    <source>
        <dbReference type="SAM" id="MobiDB-lite"/>
    </source>
</evidence>
<feature type="compositionally biased region" description="Low complexity" evidence="6">
    <location>
        <begin position="457"/>
        <end position="617"/>
    </location>
</feature>
<dbReference type="GO" id="GO:0043328">
    <property type="term" value="P:protein transport to vacuole involved in ubiquitin-dependent protein catabolic process via the multivesicular body sorting pathway"/>
    <property type="evidence" value="ECO:0007669"/>
    <property type="project" value="InterPro"/>
</dbReference>
<dbReference type="FunFam" id="1.25.40.90:FF:000028">
    <property type="entry name" value="TOM1-like protein 2"/>
    <property type="match status" value="1"/>
</dbReference>
<dbReference type="SUPFAM" id="SSF48464">
    <property type="entry name" value="ENTH/VHS domain"/>
    <property type="match status" value="1"/>
</dbReference>
<evidence type="ECO:0000256" key="1">
    <source>
        <dbReference type="ARBA" id="ARBA00004170"/>
    </source>
</evidence>
<dbReference type="KEGG" id="dcr:108223000"/>
<evidence type="ECO:0008006" key="10">
    <source>
        <dbReference type="Google" id="ProtNLM"/>
    </source>
</evidence>
<dbReference type="PROSITE" id="PS50909">
    <property type="entry name" value="GAT"/>
    <property type="match status" value="1"/>
</dbReference>
<evidence type="ECO:0000256" key="3">
    <source>
        <dbReference type="ARBA" id="ARBA00022448"/>
    </source>
</evidence>
<dbReference type="STRING" id="79200.A0A161XUF8"/>
<dbReference type="GO" id="GO:0043130">
    <property type="term" value="F:ubiquitin binding"/>
    <property type="evidence" value="ECO:0007669"/>
    <property type="project" value="InterPro"/>
</dbReference>
<protein>
    <recommendedName>
        <fullName evidence="10">VHS domain-containing protein</fullName>
    </recommendedName>
</protein>
<feature type="domain" description="VHS" evidence="7">
    <location>
        <begin position="23"/>
        <end position="152"/>
    </location>
</feature>
<dbReference type="SMART" id="SM00288">
    <property type="entry name" value="VHS"/>
    <property type="match status" value="1"/>
</dbReference>
<feature type="compositionally biased region" description="Acidic residues" evidence="6">
    <location>
        <begin position="334"/>
        <end position="343"/>
    </location>
</feature>
<feature type="region of interest" description="Disordered" evidence="6">
    <location>
        <begin position="401"/>
        <end position="440"/>
    </location>
</feature>
<dbReference type="GO" id="GO:0035091">
    <property type="term" value="F:phosphatidylinositol binding"/>
    <property type="evidence" value="ECO:0007669"/>
    <property type="project" value="InterPro"/>
</dbReference>
<gene>
    <name evidence="9" type="ORF">DCAR_018658</name>
</gene>
<dbReference type="CDD" id="cd14231">
    <property type="entry name" value="GAT_GGA-like_plant"/>
    <property type="match status" value="1"/>
</dbReference>
<feature type="region of interest" description="Disordered" evidence="6">
    <location>
        <begin position="698"/>
        <end position="725"/>
    </location>
</feature>
<dbReference type="InterPro" id="IPR038425">
    <property type="entry name" value="GAT_sf"/>
</dbReference>
<feature type="region of interest" description="Disordered" evidence="6">
    <location>
        <begin position="650"/>
        <end position="681"/>
    </location>
</feature>
<dbReference type="Pfam" id="PF00790">
    <property type="entry name" value="VHS"/>
    <property type="match status" value="1"/>
</dbReference>
<dbReference type="Gramene" id="KZM95416">
    <property type="protein sequence ID" value="KZM95416"/>
    <property type="gene ID" value="DCAR_018658"/>
</dbReference>
<keyword evidence="5" id="KW-0472">Membrane</keyword>
<feature type="compositionally biased region" description="Polar residues" evidence="6">
    <location>
        <begin position="705"/>
        <end position="719"/>
    </location>
</feature>
<dbReference type="PANTHER" id="PTHR45898:SF2">
    <property type="entry name" value="TOM1-LIKE PROTEIN 6"/>
    <property type="match status" value="1"/>
</dbReference>
<dbReference type="PANTHER" id="PTHR45898">
    <property type="entry name" value="TOM1-LIKE PROTEIN"/>
    <property type="match status" value="1"/>
</dbReference>
<feature type="domain" description="GAT" evidence="8">
    <location>
        <begin position="195"/>
        <end position="283"/>
    </location>
</feature>
<evidence type="ECO:0000313" key="9">
    <source>
        <dbReference type="EMBL" id="KZM95416.1"/>
    </source>
</evidence>
<comment type="caution">
    <text evidence="9">The sequence shown here is derived from an EMBL/GenBank/DDBJ whole genome shotgun (WGS) entry which is preliminary data.</text>
</comment>
<dbReference type="AlphaFoldDB" id="A0A161XUF8"/>